<dbReference type="InParanoid" id="A0A0D0D5G6"/>
<evidence type="ECO:0000313" key="2">
    <source>
        <dbReference type="Proteomes" id="UP000054538"/>
    </source>
</evidence>
<name>A0A0D0D5G6_9AGAM</name>
<keyword evidence="2" id="KW-1185">Reference proteome</keyword>
<protein>
    <submittedName>
        <fullName evidence="1">Uncharacterized protein</fullName>
    </submittedName>
</protein>
<gene>
    <name evidence="1" type="ORF">PAXRUDRAFT_22402</name>
</gene>
<dbReference type="HOGENOM" id="CLU_3033077_0_0_1"/>
<sequence length="55" mass="5925">MGHNCRSGTQGPFSTPACTFSLPYILTVGVSHRENLLCHRHVIRSSDTDGPPTAT</sequence>
<organism evidence="1 2">
    <name type="scientific">Paxillus rubicundulus Ve08.2h10</name>
    <dbReference type="NCBI Taxonomy" id="930991"/>
    <lineage>
        <taxon>Eukaryota</taxon>
        <taxon>Fungi</taxon>
        <taxon>Dikarya</taxon>
        <taxon>Basidiomycota</taxon>
        <taxon>Agaricomycotina</taxon>
        <taxon>Agaricomycetes</taxon>
        <taxon>Agaricomycetidae</taxon>
        <taxon>Boletales</taxon>
        <taxon>Paxilineae</taxon>
        <taxon>Paxillaceae</taxon>
        <taxon>Paxillus</taxon>
    </lineage>
</organism>
<dbReference type="AlphaFoldDB" id="A0A0D0D5G6"/>
<reference evidence="1 2" key="1">
    <citation type="submission" date="2014-04" db="EMBL/GenBank/DDBJ databases">
        <authorList>
            <consortium name="DOE Joint Genome Institute"/>
            <person name="Kuo A."/>
            <person name="Kohler A."/>
            <person name="Jargeat P."/>
            <person name="Nagy L.G."/>
            <person name="Floudas D."/>
            <person name="Copeland A."/>
            <person name="Barry K.W."/>
            <person name="Cichocki N."/>
            <person name="Veneault-Fourrey C."/>
            <person name="LaButti K."/>
            <person name="Lindquist E.A."/>
            <person name="Lipzen A."/>
            <person name="Lundell T."/>
            <person name="Morin E."/>
            <person name="Murat C."/>
            <person name="Sun H."/>
            <person name="Tunlid A."/>
            <person name="Henrissat B."/>
            <person name="Grigoriev I.V."/>
            <person name="Hibbett D.S."/>
            <person name="Martin F."/>
            <person name="Nordberg H.P."/>
            <person name="Cantor M.N."/>
            <person name="Hua S.X."/>
        </authorList>
    </citation>
    <scope>NUCLEOTIDE SEQUENCE [LARGE SCALE GENOMIC DNA]</scope>
    <source>
        <strain evidence="1 2">Ve08.2h10</strain>
    </source>
</reference>
<evidence type="ECO:0000313" key="1">
    <source>
        <dbReference type="EMBL" id="KIK72100.1"/>
    </source>
</evidence>
<dbReference type="Proteomes" id="UP000054538">
    <property type="component" value="Unassembled WGS sequence"/>
</dbReference>
<reference evidence="2" key="2">
    <citation type="submission" date="2015-01" db="EMBL/GenBank/DDBJ databases">
        <title>Evolutionary Origins and Diversification of the Mycorrhizal Mutualists.</title>
        <authorList>
            <consortium name="DOE Joint Genome Institute"/>
            <consortium name="Mycorrhizal Genomics Consortium"/>
            <person name="Kohler A."/>
            <person name="Kuo A."/>
            <person name="Nagy L.G."/>
            <person name="Floudas D."/>
            <person name="Copeland A."/>
            <person name="Barry K.W."/>
            <person name="Cichocki N."/>
            <person name="Veneault-Fourrey C."/>
            <person name="LaButti K."/>
            <person name="Lindquist E.A."/>
            <person name="Lipzen A."/>
            <person name="Lundell T."/>
            <person name="Morin E."/>
            <person name="Murat C."/>
            <person name="Riley R."/>
            <person name="Ohm R."/>
            <person name="Sun H."/>
            <person name="Tunlid A."/>
            <person name="Henrissat B."/>
            <person name="Grigoriev I.V."/>
            <person name="Hibbett D.S."/>
            <person name="Martin F."/>
        </authorList>
    </citation>
    <scope>NUCLEOTIDE SEQUENCE [LARGE SCALE GENOMIC DNA]</scope>
    <source>
        <strain evidence="2">Ve08.2h10</strain>
    </source>
</reference>
<dbReference type="EMBL" id="KN831239">
    <property type="protein sequence ID" value="KIK72100.1"/>
    <property type="molecule type" value="Genomic_DNA"/>
</dbReference>
<accession>A0A0D0D5G6</accession>
<proteinExistence type="predicted"/>